<gene>
    <name evidence="2" type="ORF">IF188_09585</name>
</gene>
<feature type="transmembrane region" description="Helical" evidence="1">
    <location>
        <begin position="24"/>
        <end position="48"/>
    </location>
</feature>
<sequence>MPGDMSHDIPLPLSRRQRIQRAGATLVALVLAVGICTALNLFVFAVLYDALVNGDQAGISENATQILSGWGGGIISIISAVVGGGVGYAAGHYAGTNNRTMTQDVSQDTTQDTA</sequence>
<keyword evidence="3" id="KW-1185">Reference proteome</keyword>
<comment type="caution">
    <text evidence="2">The sequence shown here is derived from an EMBL/GenBank/DDBJ whole genome shotgun (WGS) entry which is preliminary data.</text>
</comment>
<name>A0ABR8NMR0_9MICO</name>
<dbReference type="EMBL" id="JACXZS010000005">
    <property type="protein sequence ID" value="MBD3941945.1"/>
    <property type="molecule type" value="Genomic_DNA"/>
</dbReference>
<keyword evidence="1" id="KW-0472">Membrane</keyword>
<feature type="transmembrane region" description="Helical" evidence="1">
    <location>
        <begin position="68"/>
        <end position="91"/>
    </location>
</feature>
<evidence type="ECO:0000256" key="1">
    <source>
        <dbReference type="SAM" id="Phobius"/>
    </source>
</evidence>
<keyword evidence="1" id="KW-1133">Transmembrane helix</keyword>
<evidence type="ECO:0000313" key="2">
    <source>
        <dbReference type="EMBL" id="MBD3941945.1"/>
    </source>
</evidence>
<evidence type="ECO:0000313" key="3">
    <source>
        <dbReference type="Proteomes" id="UP000598426"/>
    </source>
</evidence>
<reference evidence="2 3" key="1">
    <citation type="submission" date="2020-09" db="EMBL/GenBank/DDBJ databases">
        <title>Isolation and identification of active actinomycetes.</title>
        <authorList>
            <person name="Li X."/>
        </authorList>
    </citation>
    <scope>NUCLEOTIDE SEQUENCE [LARGE SCALE GENOMIC DNA]</scope>
    <source>
        <strain evidence="2 3">NEAU-LLC</strain>
    </source>
</reference>
<accession>A0ABR8NMR0</accession>
<keyword evidence="1" id="KW-0812">Transmembrane</keyword>
<dbReference type="RefSeq" id="WP_191171560.1">
    <property type="nucleotide sequence ID" value="NZ_JACXZS010000005.1"/>
</dbReference>
<protein>
    <submittedName>
        <fullName evidence="2">Uncharacterized protein</fullName>
    </submittedName>
</protein>
<dbReference type="Proteomes" id="UP000598426">
    <property type="component" value="Unassembled WGS sequence"/>
</dbReference>
<organism evidence="2 3">
    <name type="scientific">Microbacterium helvum</name>
    <dbReference type="NCBI Taxonomy" id="2773713"/>
    <lineage>
        <taxon>Bacteria</taxon>
        <taxon>Bacillati</taxon>
        <taxon>Actinomycetota</taxon>
        <taxon>Actinomycetes</taxon>
        <taxon>Micrococcales</taxon>
        <taxon>Microbacteriaceae</taxon>
        <taxon>Microbacterium</taxon>
    </lineage>
</organism>
<proteinExistence type="predicted"/>